<gene>
    <name evidence="6" type="ORF">FEM41_10100</name>
</gene>
<dbReference type="Pfam" id="PF02801">
    <property type="entry name" value="Ketoacyl-synt_C"/>
    <property type="match status" value="1"/>
</dbReference>
<comment type="pathway">
    <text evidence="1">Lipid metabolism; fatty acid biosynthesis.</text>
</comment>
<accession>A0A4P8YH77</accession>
<dbReference type="Pfam" id="PF00109">
    <property type="entry name" value="ketoacyl-synt"/>
    <property type="match status" value="1"/>
</dbReference>
<dbReference type="FunFam" id="3.40.47.10:FF:000029">
    <property type="entry name" value="3-oxoacyl-[acyl-carrier-protein] synthase 1"/>
    <property type="match status" value="1"/>
</dbReference>
<dbReference type="GO" id="GO:0006633">
    <property type="term" value="P:fatty acid biosynthetic process"/>
    <property type="evidence" value="ECO:0007669"/>
    <property type="project" value="TreeGrafter"/>
</dbReference>
<dbReference type="KEGG" id="izh:FEM41_10100"/>
<dbReference type="SUPFAM" id="SSF53901">
    <property type="entry name" value="Thiolase-like"/>
    <property type="match status" value="2"/>
</dbReference>
<keyword evidence="3 4" id="KW-0808">Transferase</keyword>
<name>A0A4P8YH77_9ENTR</name>
<sequence length="423" mass="45383">MSKVKNRVVISGIGIISAWGHCHNTFWSNLCAGRSAIKRLSLTEETSLPVRYGAPVDFEHLTAAFPHLLPPPGITDRRGVMGLIAADKAISDAGINEHETQDMRMGVFACSGVVEMQEVDRILCKGSSFPLQTLRDKYSSLSRFSGLTCSNDGMVVEIARRYRLTGPMSNVNAACSGGSHAIGLAYRAIQRGEADIMLSGGADSVLSLRTLIGLKLLGATATTEKWGEALCRPFDKSRSGLVAGEGAAFMILESEEHALRRGANIYAELKGYGSSLDAWKLTAPHPEGRGAEAAIRDALYDSGLHPEQIQYINAHGTSTQLNDTIETAVIRRIFEGTKAPLISSTKSMTGHWIAAAGAIEAVITALTLKHNFIPPTINLSTPDPECDLDYVANHGRENLVSNAMSNSFGFGGINTCLVMGDYE</sequence>
<keyword evidence="7" id="KW-1185">Reference proteome</keyword>
<dbReference type="GO" id="GO:0004315">
    <property type="term" value="F:3-oxoacyl-[acyl-carrier-protein] synthase activity"/>
    <property type="evidence" value="ECO:0007669"/>
    <property type="project" value="TreeGrafter"/>
</dbReference>
<dbReference type="InterPro" id="IPR020841">
    <property type="entry name" value="PKS_Beta-ketoAc_synthase_dom"/>
</dbReference>
<dbReference type="InterPro" id="IPR000794">
    <property type="entry name" value="Beta-ketoacyl_synthase"/>
</dbReference>
<proteinExistence type="inferred from homology"/>
<evidence type="ECO:0000313" key="7">
    <source>
        <dbReference type="Proteomes" id="UP000302163"/>
    </source>
</evidence>
<organism evidence="6 7">
    <name type="scientific">Jejubacter calystegiae</name>
    <dbReference type="NCBI Taxonomy" id="2579935"/>
    <lineage>
        <taxon>Bacteria</taxon>
        <taxon>Pseudomonadati</taxon>
        <taxon>Pseudomonadota</taxon>
        <taxon>Gammaproteobacteria</taxon>
        <taxon>Enterobacterales</taxon>
        <taxon>Enterobacteriaceae</taxon>
        <taxon>Jejubacter</taxon>
    </lineage>
</organism>
<dbReference type="RefSeq" id="WP_138095858.1">
    <property type="nucleotide sequence ID" value="NZ_CP040428.1"/>
</dbReference>
<comment type="similarity">
    <text evidence="2 4">Belongs to the thiolase-like superfamily. Beta-ketoacyl-ACP synthases family.</text>
</comment>
<dbReference type="PANTHER" id="PTHR11712:SF336">
    <property type="entry name" value="3-OXOACYL-[ACYL-CARRIER-PROTEIN] SYNTHASE, MITOCHONDRIAL"/>
    <property type="match status" value="1"/>
</dbReference>
<evidence type="ECO:0000259" key="5">
    <source>
        <dbReference type="PROSITE" id="PS52004"/>
    </source>
</evidence>
<evidence type="ECO:0000256" key="2">
    <source>
        <dbReference type="ARBA" id="ARBA00008467"/>
    </source>
</evidence>
<evidence type="ECO:0000256" key="1">
    <source>
        <dbReference type="ARBA" id="ARBA00005194"/>
    </source>
</evidence>
<dbReference type="Proteomes" id="UP000302163">
    <property type="component" value="Chromosome"/>
</dbReference>
<reference evidence="6 7" key="1">
    <citation type="submission" date="2019-05" db="EMBL/GenBank/DDBJ databases">
        <title>Complete genome sequence of Izhakiella calystegiae KSNA2, an endophyte isolated from beach morning glory (Calystegia soldanella).</title>
        <authorList>
            <person name="Jiang L."/>
            <person name="Jeong J.C."/>
            <person name="Kim C.Y."/>
            <person name="Kim D.H."/>
            <person name="Kim S.W."/>
            <person name="Lee j."/>
        </authorList>
    </citation>
    <scope>NUCLEOTIDE SEQUENCE [LARGE SCALE GENOMIC DNA]</scope>
    <source>
        <strain evidence="6 7">KSNA2</strain>
    </source>
</reference>
<protein>
    <submittedName>
        <fullName evidence="6">Beta-ketoacyl-[acyl-carrier-protein] synthase family protein</fullName>
    </submittedName>
</protein>
<evidence type="ECO:0000256" key="4">
    <source>
        <dbReference type="RuleBase" id="RU003694"/>
    </source>
</evidence>
<dbReference type="Gene3D" id="3.40.47.10">
    <property type="match status" value="1"/>
</dbReference>
<dbReference type="OrthoDB" id="9808669at2"/>
<evidence type="ECO:0000313" key="6">
    <source>
        <dbReference type="EMBL" id="QCT19981.1"/>
    </source>
</evidence>
<dbReference type="EMBL" id="CP040428">
    <property type="protein sequence ID" value="QCT19981.1"/>
    <property type="molecule type" value="Genomic_DNA"/>
</dbReference>
<dbReference type="SMART" id="SM00825">
    <property type="entry name" value="PKS_KS"/>
    <property type="match status" value="1"/>
</dbReference>
<dbReference type="CDD" id="cd00834">
    <property type="entry name" value="KAS_I_II"/>
    <property type="match status" value="1"/>
</dbReference>
<dbReference type="InterPro" id="IPR016039">
    <property type="entry name" value="Thiolase-like"/>
</dbReference>
<dbReference type="PROSITE" id="PS52004">
    <property type="entry name" value="KS3_2"/>
    <property type="match status" value="1"/>
</dbReference>
<dbReference type="InterPro" id="IPR014031">
    <property type="entry name" value="Ketoacyl_synth_C"/>
</dbReference>
<dbReference type="InterPro" id="IPR014030">
    <property type="entry name" value="Ketoacyl_synth_N"/>
</dbReference>
<dbReference type="AlphaFoldDB" id="A0A4P8YH77"/>
<feature type="domain" description="Ketosynthase family 3 (KS3)" evidence="5">
    <location>
        <begin position="5"/>
        <end position="421"/>
    </location>
</feature>
<dbReference type="PANTHER" id="PTHR11712">
    <property type="entry name" value="POLYKETIDE SYNTHASE-RELATED"/>
    <property type="match status" value="1"/>
</dbReference>
<evidence type="ECO:0000256" key="3">
    <source>
        <dbReference type="ARBA" id="ARBA00022679"/>
    </source>
</evidence>